<keyword evidence="4" id="KW-0503">Monooxygenase</keyword>
<proteinExistence type="predicted"/>
<evidence type="ECO:0000256" key="1">
    <source>
        <dbReference type="ARBA" id="ARBA00022630"/>
    </source>
</evidence>
<organism evidence="6 7">
    <name type="scientific">Tectimicrobiota bacterium</name>
    <dbReference type="NCBI Taxonomy" id="2528274"/>
    <lineage>
        <taxon>Bacteria</taxon>
        <taxon>Pseudomonadati</taxon>
        <taxon>Nitrospinota/Tectimicrobiota group</taxon>
        <taxon>Candidatus Tectimicrobiota</taxon>
    </lineage>
</organism>
<accession>A0A937W4P6</accession>
<keyword evidence="1" id="KW-0285">Flavoprotein</keyword>
<dbReference type="Proteomes" id="UP000712673">
    <property type="component" value="Unassembled WGS sequence"/>
</dbReference>
<keyword evidence="3" id="KW-0560">Oxidoreductase</keyword>
<protein>
    <submittedName>
        <fullName evidence="6">LLM class F420-dependent oxidoreductase</fullName>
    </submittedName>
</protein>
<dbReference type="GO" id="GO:0008726">
    <property type="term" value="F:alkanesulfonate monooxygenase activity"/>
    <property type="evidence" value="ECO:0007669"/>
    <property type="project" value="TreeGrafter"/>
</dbReference>
<evidence type="ECO:0000313" key="7">
    <source>
        <dbReference type="Proteomes" id="UP000712673"/>
    </source>
</evidence>
<dbReference type="SUPFAM" id="SSF51679">
    <property type="entry name" value="Bacterial luciferase-like"/>
    <property type="match status" value="1"/>
</dbReference>
<dbReference type="InterPro" id="IPR019921">
    <property type="entry name" value="Lucif-like_OxRdtase_Rv2161c"/>
</dbReference>
<dbReference type="InterPro" id="IPR011251">
    <property type="entry name" value="Luciferase-like_dom"/>
</dbReference>
<dbReference type="NCBIfam" id="TIGR03619">
    <property type="entry name" value="F420_Rv2161c"/>
    <property type="match status" value="1"/>
</dbReference>
<dbReference type="InterPro" id="IPR050172">
    <property type="entry name" value="SsuD_RutA_monooxygenase"/>
</dbReference>
<gene>
    <name evidence="6" type="ORF">FJZ47_14895</name>
</gene>
<name>A0A937W4P6_UNCTE</name>
<evidence type="ECO:0000256" key="4">
    <source>
        <dbReference type="ARBA" id="ARBA00023033"/>
    </source>
</evidence>
<dbReference type="AlphaFoldDB" id="A0A937W4P6"/>
<evidence type="ECO:0000259" key="5">
    <source>
        <dbReference type="Pfam" id="PF00296"/>
    </source>
</evidence>
<keyword evidence="2" id="KW-0288">FMN</keyword>
<dbReference type="PANTHER" id="PTHR42847">
    <property type="entry name" value="ALKANESULFONATE MONOOXYGENASE"/>
    <property type="match status" value="1"/>
</dbReference>
<dbReference type="EMBL" id="VGLS01000472">
    <property type="protein sequence ID" value="MBM3225071.1"/>
    <property type="molecule type" value="Genomic_DNA"/>
</dbReference>
<dbReference type="PANTHER" id="PTHR42847:SF4">
    <property type="entry name" value="ALKANESULFONATE MONOOXYGENASE-RELATED"/>
    <property type="match status" value="1"/>
</dbReference>
<dbReference type="InterPro" id="IPR036661">
    <property type="entry name" value="Luciferase-like_sf"/>
</dbReference>
<reference evidence="6" key="1">
    <citation type="submission" date="2019-03" db="EMBL/GenBank/DDBJ databases">
        <title>Lake Tanganyika Metagenome-Assembled Genomes (MAGs).</title>
        <authorList>
            <person name="Tran P."/>
        </authorList>
    </citation>
    <scope>NUCLEOTIDE SEQUENCE</scope>
    <source>
        <strain evidence="6">K_DeepCast_65m_m2_066</strain>
    </source>
</reference>
<dbReference type="Pfam" id="PF00296">
    <property type="entry name" value="Bac_luciferase"/>
    <property type="match status" value="1"/>
</dbReference>
<comment type="caution">
    <text evidence="6">The sequence shown here is derived from an EMBL/GenBank/DDBJ whole genome shotgun (WGS) entry which is preliminary data.</text>
</comment>
<evidence type="ECO:0000313" key="6">
    <source>
        <dbReference type="EMBL" id="MBM3225071.1"/>
    </source>
</evidence>
<feature type="domain" description="Luciferase-like" evidence="5">
    <location>
        <begin position="15"/>
        <end position="241"/>
    </location>
</feature>
<evidence type="ECO:0000256" key="3">
    <source>
        <dbReference type="ARBA" id="ARBA00023002"/>
    </source>
</evidence>
<evidence type="ECO:0000256" key="2">
    <source>
        <dbReference type="ARBA" id="ARBA00022643"/>
    </source>
</evidence>
<dbReference type="Gene3D" id="3.20.20.30">
    <property type="entry name" value="Luciferase-like domain"/>
    <property type="match status" value="1"/>
</dbReference>
<dbReference type="GO" id="GO:0046306">
    <property type="term" value="P:alkanesulfonate catabolic process"/>
    <property type="evidence" value="ECO:0007669"/>
    <property type="project" value="TreeGrafter"/>
</dbReference>
<sequence length="308" mass="33617">MQFGIGLPNLSYVDPTPTLISLAQAAQELAFDSIWVSDHVFMPYEYAPNYPYSTTGRLGLSATDHIFDPLTTLAFLAGQVSTPRLGVSVLIIPYRNPIVTAKMLVTLDVLSGGRVILGAGVGWMQEEFAALGALYEHRGQVTDEYIQIFRELCTAEKPVFEGKHYQIANIGFYPKPLQKPHPPVWIGGYSPAALRRAVRLGDGWHPSNLPPAALVEKKATLQRLCQEAGRDLASLSISTRVNNVAFGDSGDTTGRPSPLSGTAQQMIDAIKRYEDAGVSHIVLGIRGRDAAAMLTTARRFVDEVRPRI</sequence>